<feature type="signal peptide" evidence="8">
    <location>
        <begin position="1"/>
        <end position="19"/>
    </location>
</feature>
<proteinExistence type="inferred from homology"/>
<dbReference type="PROSITE" id="PS51257">
    <property type="entry name" value="PROKAR_LIPOPROTEIN"/>
    <property type="match status" value="1"/>
</dbReference>
<evidence type="ECO:0000256" key="3">
    <source>
        <dbReference type="ARBA" id="ARBA00022801"/>
    </source>
</evidence>
<dbReference type="InterPro" id="IPR018044">
    <property type="entry name" value="Peptidase_S11"/>
</dbReference>
<accession>A0ABU5I4I7</accession>
<keyword evidence="5" id="KW-0573">Peptidoglycan synthesis</keyword>
<name>A0ABU5I4I7_9HYPH</name>
<dbReference type="Proteomes" id="UP001294412">
    <property type="component" value="Unassembled WGS sequence"/>
</dbReference>
<evidence type="ECO:0000256" key="5">
    <source>
        <dbReference type="ARBA" id="ARBA00022984"/>
    </source>
</evidence>
<keyword evidence="3 10" id="KW-0378">Hydrolase</keyword>
<keyword evidence="4" id="KW-0133">Cell shape</keyword>
<dbReference type="PANTHER" id="PTHR21581:SF6">
    <property type="entry name" value="TRAFFICKING PROTEIN PARTICLE COMPLEX SUBUNIT 12"/>
    <property type="match status" value="1"/>
</dbReference>
<comment type="caution">
    <text evidence="10">The sequence shown here is derived from an EMBL/GenBank/DDBJ whole genome shotgun (WGS) entry which is preliminary data.</text>
</comment>
<gene>
    <name evidence="10" type="ORF">U0C82_12730</name>
</gene>
<evidence type="ECO:0000313" key="10">
    <source>
        <dbReference type="EMBL" id="MDY8110005.1"/>
    </source>
</evidence>
<keyword evidence="2 8" id="KW-0732">Signal</keyword>
<dbReference type="Gene3D" id="3.40.710.10">
    <property type="entry name" value="DD-peptidase/beta-lactamase superfamily"/>
    <property type="match status" value="1"/>
</dbReference>
<dbReference type="Pfam" id="PF00768">
    <property type="entry name" value="Peptidase_S11"/>
    <property type="match status" value="1"/>
</dbReference>
<evidence type="ECO:0000256" key="4">
    <source>
        <dbReference type="ARBA" id="ARBA00022960"/>
    </source>
</evidence>
<organism evidence="10 11">
    <name type="scientific">Fulvimarina uroteuthidis</name>
    <dbReference type="NCBI Taxonomy" id="3098149"/>
    <lineage>
        <taxon>Bacteria</taxon>
        <taxon>Pseudomonadati</taxon>
        <taxon>Pseudomonadota</taxon>
        <taxon>Alphaproteobacteria</taxon>
        <taxon>Hyphomicrobiales</taxon>
        <taxon>Aurantimonadaceae</taxon>
        <taxon>Fulvimarina</taxon>
    </lineage>
</organism>
<dbReference type="EMBL" id="JAXLPB010000004">
    <property type="protein sequence ID" value="MDY8110005.1"/>
    <property type="molecule type" value="Genomic_DNA"/>
</dbReference>
<feature type="domain" description="Peptidase S11 D-alanyl-D-alanine carboxypeptidase A N-terminal" evidence="9">
    <location>
        <begin position="51"/>
        <end position="278"/>
    </location>
</feature>
<comment type="similarity">
    <text evidence="1 7">Belongs to the peptidase S11 family.</text>
</comment>
<evidence type="ECO:0000256" key="7">
    <source>
        <dbReference type="RuleBase" id="RU004016"/>
    </source>
</evidence>
<dbReference type="GO" id="GO:0004180">
    <property type="term" value="F:carboxypeptidase activity"/>
    <property type="evidence" value="ECO:0007669"/>
    <property type="project" value="UniProtKB-KW"/>
</dbReference>
<dbReference type="EC" id="3.4.-.-" evidence="10"/>
<keyword evidence="10" id="KW-0645">Protease</keyword>
<evidence type="ECO:0000313" key="11">
    <source>
        <dbReference type="Proteomes" id="UP001294412"/>
    </source>
</evidence>
<keyword evidence="11" id="KW-1185">Reference proteome</keyword>
<reference evidence="10 11" key="1">
    <citation type="submission" date="2023-12" db="EMBL/GenBank/DDBJ databases">
        <title>Description of Novel Strain Fulvimarina sp. 2208YS6-2-32 isolated from Uroteuthis (Photololigo) edulis.</title>
        <authorList>
            <person name="Park J.-S."/>
        </authorList>
    </citation>
    <scope>NUCLEOTIDE SEQUENCE [LARGE SCALE GENOMIC DNA]</scope>
    <source>
        <strain evidence="10 11">2208YS6-2-32</strain>
    </source>
</reference>
<dbReference type="PANTHER" id="PTHR21581">
    <property type="entry name" value="D-ALANYL-D-ALANINE CARBOXYPEPTIDASE"/>
    <property type="match status" value="1"/>
</dbReference>
<keyword evidence="6" id="KW-0961">Cell wall biogenesis/degradation</keyword>
<evidence type="ECO:0000256" key="2">
    <source>
        <dbReference type="ARBA" id="ARBA00022729"/>
    </source>
</evidence>
<dbReference type="InterPro" id="IPR001967">
    <property type="entry name" value="Peptidase_S11_N"/>
</dbReference>
<evidence type="ECO:0000256" key="8">
    <source>
        <dbReference type="SAM" id="SignalP"/>
    </source>
</evidence>
<evidence type="ECO:0000256" key="6">
    <source>
        <dbReference type="ARBA" id="ARBA00023316"/>
    </source>
</evidence>
<evidence type="ECO:0000259" key="9">
    <source>
        <dbReference type="Pfam" id="PF00768"/>
    </source>
</evidence>
<sequence>MGRNKTSSFLNGLCGRVCAAFLAMALLAGCQSSQLTSEGLLPPSQPVAAMAFSQIERRGQSALVIDYATGQTLYEDQPDALRYPASLTKMMTLYLLFEAVRSGQLSLDTQLVVSENAASKPPSKLGLKPGETIPVSLAMTALAVRSANDVATVVAENLGGTEEAFANAMTRRAQGLGMNRTRFANASGLPDPAQASSARDMAILGRALYSRFPEYTNLFKLTSYEYNGRTYRATNKLLGTVRGVDGIKTGYINDAGSHLVATVERGGRRLIVVVLGGESARKRDAQVSALIERYAGAGS</sequence>
<dbReference type="InterPro" id="IPR012338">
    <property type="entry name" value="Beta-lactam/transpept-like"/>
</dbReference>
<feature type="chain" id="PRO_5046275529" evidence="8">
    <location>
        <begin position="20"/>
        <end position="299"/>
    </location>
</feature>
<dbReference type="RefSeq" id="WP_322187535.1">
    <property type="nucleotide sequence ID" value="NZ_JAXLPB010000004.1"/>
</dbReference>
<protein>
    <submittedName>
        <fullName evidence="10">D-alanyl-D-alanine carboxypeptidase family protein</fullName>
        <ecNumber evidence="10">3.4.-.-</ecNumber>
    </submittedName>
</protein>
<dbReference type="PRINTS" id="PR00725">
    <property type="entry name" value="DADACBPTASE1"/>
</dbReference>
<keyword evidence="10" id="KW-0121">Carboxypeptidase</keyword>
<dbReference type="SUPFAM" id="SSF56601">
    <property type="entry name" value="beta-lactamase/transpeptidase-like"/>
    <property type="match status" value="1"/>
</dbReference>
<evidence type="ECO:0000256" key="1">
    <source>
        <dbReference type="ARBA" id="ARBA00007164"/>
    </source>
</evidence>